<gene>
    <name evidence="1" type="ORF">K3G42_009837</name>
</gene>
<accession>A0ACB8EPQ6</accession>
<evidence type="ECO:0000313" key="2">
    <source>
        <dbReference type="Proteomes" id="UP000827872"/>
    </source>
</evidence>
<organism evidence="1 2">
    <name type="scientific">Sphaerodactylus townsendi</name>
    <dbReference type="NCBI Taxonomy" id="933632"/>
    <lineage>
        <taxon>Eukaryota</taxon>
        <taxon>Metazoa</taxon>
        <taxon>Chordata</taxon>
        <taxon>Craniata</taxon>
        <taxon>Vertebrata</taxon>
        <taxon>Euteleostomi</taxon>
        <taxon>Lepidosauria</taxon>
        <taxon>Squamata</taxon>
        <taxon>Bifurcata</taxon>
        <taxon>Gekkota</taxon>
        <taxon>Sphaerodactylidae</taxon>
        <taxon>Sphaerodactylus</taxon>
    </lineage>
</organism>
<reference evidence="1" key="1">
    <citation type="submission" date="2021-08" db="EMBL/GenBank/DDBJ databases">
        <title>The first chromosome-level gecko genome reveals the dynamic sex chromosomes of Neotropical dwarf geckos (Sphaerodactylidae: Sphaerodactylus).</title>
        <authorList>
            <person name="Pinto B.J."/>
            <person name="Keating S.E."/>
            <person name="Gamble T."/>
        </authorList>
    </citation>
    <scope>NUCLEOTIDE SEQUENCE</scope>
    <source>
        <strain evidence="1">TG3544</strain>
    </source>
</reference>
<comment type="caution">
    <text evidence="1">The sequence shown here is derived from an EMBL/GenBank/DDBJ whole genome shotgun (WGS) entry which is preliminary data.</text>
</comment>
<evidence type="ECO:0000313" key="1">
    <source>
        <dbReference type="EMBL" id="KAH7994561.1"/>
    </source>
</evidence>
<keyword evidence="2" id="KW-1185">Reference proteome</keyword>
<proteinExistence type="predicted"/>
<dbReference type="Proteomes" id="UP000827872">
    <property type="component" value="Linkage Group LG07"/>
</dbReference>
<name>A0ACB8EPQ6_9SAUR</name>
<dbReference type="EMBL" id="CM037620">
    <property type="protein sequence ID" value="KAH7994561.1"/>
    <property type="molecule type" value="Genomic_DNA"/>
</dbReference>
<sequence>MDKNVNLLFLILLHTTIESAEGCYCDHYSWTAWSGCSKSCNSGTQSRHRPCFASQFRVRTLIRPSQFGGQPCNEQLVDARRCYPTKVCNIEEVNCENKFHCENGRCISRSLECNGENDCEDNSDERDCGRIRAVCNRRYEPIAGVQLMGLGFHLLAGESRGEVLGNSFNAGQCRLVKTNDTRKTFRVPANLEAVSFQVENKEDNVESDFYSDLIPFHSTSSRDGSSSGSSRSSSGIPYLFSKKKRVKTTSSYSFKEALQASYKKKDLSNSPLKKPVYAFQMENSKFIRIYKVVAVSNFTVKPSDLQLSGVFLKALNSLPLEYNYALYSRIFDDFGTHYYTSGSMGGTYDLLYQYSAEELRNSGVTEQEAKECVRTETTRRVFFRKKKKVHTRCTENKMTETHEGSFLQSSERSISLVKGGRSQYAAALAWEKTGSFPEHTVFTNWLESTKDNPVVVDFELASILDLVKNIPCSVTKRRNLRRALIEYMDRFDPCRCAPCPNNGRPVLSGMECLCICQAGTYGDNCEIRAPDHKSVAMDGYWSCWSAWSSCDASHKRRRSRVCNNPAPLNGGKPCEGEQQQEEECYISIFADRGALCINDDEAKRETEIFIGQPESGCFKPVPPEHGFIRNEKNHYAVGEDAEVVCFSGYNLVGYAFLRCLPDQTWAEQLVECQPSACPRPSASHQVSITPFKNEYQTGETIQLSCPAAFTLTGHRQYTCGNGLSWAPPILRPLTCERDEQARIQGNCRPGQKQVGSQCVCMSPAEDCG</sequence>
<protein>
    <submittedName>
        <fullName evidence="1">Uncharacterized protein</fullName>
    </submittedName>
</protein>